<dbReference type="OrthoDB" id="428658at2759"/>
<keyword evidence="3" id="KW-0663">Pyridoxal phosphate</keyword>
<dbReference type="SUPFAM" id="SSF55120">
    <property type="entry name" value="Pseudouridine synthase"/>
    <property type="match status" value="1"/>
</dbReference>
<dbReference type="Pfam" id="PF00849">
    <property type="entry name" value="PseudoU_synth_2"/>
    <property type="match status" value="1"/>
</dbReference>
<accession>A0A1S4C340</accession>
<organism evidence="5">
    <name type="scientific">Nicotiana tabacum</name>
    <name type="common">Common tobacco</name>
    <dbReference type="NCBI Taxonomy" id="4097"/>
    <lineage>
        <taxon>Eukaryota</taxon>
        <taxon>Viridiplantae</taxon>
        <taxon>Streptophyta</taxon>
        <taxon>Embryophyta</taxon>
        <taxon>Tracheophyta</taxon>
        <taxon>Spermatophyta</taxon>
        <taxon>Magnoliopsida</taxon>
        <taxon>eudicotyledons</taxon>
        <taxon>Gunneridae</taxon>
        <taxon>Pentapetalae</taxon>
        <taxon>asterids</taxon>
        <taxon>lamiids</taxon>
        <taxon>Solanales</taxon>
        <taxon>Solanaceae</taxon>
        <taxon>Nicotianoideae</taxon>
        <taxon>Nicotianeae</taxon>
        <taxon>Nicotiana</taxon>
    </lineage>
</organism>
<evidence type="ECO:0000256" key="2">
    <source>
        <dbReference type="ARBA" id="ARBA00001933"/>
    </source>
</evidence>
<name>A0A1S4C340_TOBAC</name>
<dbReference type="PANTHER" id="PTHR21600">
    <property type="entry name" value="MITOCHONDRIAL RNA PSEUDOURIDINE SYNTHASE"/>
    <property type="match status" value="1"/>
</dbReference>
<dbReference type="SMR" id="A0A1S4C340"/>
<dbReference type="PROSITE" id="PS01129">
    <property type="entry name" value="PSI_RLU"/>
    <property type="match status" value="1"/>
</dbReference>
<proteinExistence type="predicted"/>
<comment type="catalytic activity">
    <reaction evidence="1">
        <text>a uridine in RNA = a pseudouridine in RNA</text>
        <dbReference type="Rhea" id="RHEA:48348"/>
        <dbReference type="Rhea" id="RHEA-COMP:12068"/>
        <dbReference type="Rhea" id="RHEA-COMP:12069"/>
        <dbReference type="ChEBI" id="CHEBI:65314"/>
        <dbReference type="ChEBI" id="CHEBI:65315"/>
    </reaction>
</comment>
<dbReference type="GO" id="GO:0030170">
    <property type="term" value="F:pyridoxal phosphate binding"/>
    <property type="evidence" value="ECO:0007669"/>
    <property type="project" value="InterPro"/>
</dbReference>
<dbReference type="RefSeq" id="XP_016495591.1">
    <property type="nucleotide sequence ID" value="XM_016640105.1"/>
</dbReference>
<dbReference type="AlphaFoldDB" id="A0A1S4C340"/>
<dbReference type="GO" id="GO:0019752">
    <property type="term" value="P:carboxylic acid metabolic process"/>
    <property type="evidence" value="ECO:0007669"/>
    <property type="project" value="InterPro"/>
</dbReference>
<feature type="domain" description="Pseudouridine synthase RsuA/RluA-like" evidence="4">
    <location>
        <begin position="118"/>
        <end position="295"/>
    </location>
</feature>
<evidence type="ECO:0000259" key="4">
    <source>
        <dbReference type="Pfam" id="PF00849"/>
    </source>
</evidence>
<dbReference type="InterPro" id="IPR050188">
    <property type="entry name" value="RluA_PseudoU_synthase"/>
</dbReference>
<gene>
    <name evidence="5" type="primary">LOC107814662</name>
</gene>
<dbReference type="GO" id="GO:0009982">
    <property type="term" value="F:pseudouridine synthase activity"/>
    <property type="evidence" value="ECO:0000318"/>
    <property type="project" value="GO_Central"/>
</dbReference>
<evidence type="ECO:0000313" key="5">
    <source>
        <dbReference type="RefSeq" id="XP_016495591.1"/>
    </source>
</evidence>
<dbReference type="GO" id="GO:0000455">
    <property type="term" value="P:enzyme-directed rRNA pseudouridine synthesis"/>
    <property type="evidence" value="ECO:0000318"/>
    <property type="project" value="GO_Central"/>
</dbReference>
<dbReference type="Pfam" id="PF00282">
    <property type="entry name" value="Pyridoxal_deC"/>
    <property type="match status" value="1"/>
</dbReference>
<dbReference type="CDD" id="cd02869">
    <property type="entry name" value="PseudoU_synth_RluA_like"/>
    <property type="match status" value="1"/>
</dbReference>
<dbReference type="KEGG" id="nta:107814662"/>
<dbReference type="PANTHER" id="PTHR21600:SF88">
    <property type="entry name" value="RNA PSEUDOURIDINE SYNTHASE 5"/>
    <property type="match status" value="1"/>
</dbReference>
<evidence type="ECO:0000256" key="1">
    <source>
        <dbReference type="ARBA" id="ARBA00000073"/>
    </source>
</evidence>
<dbReference type="PaxDb" id="4097-A0A1S4C340"/>
<dbReference type="SUPFAM" id="SSF53383">
    <property type="entry name" value="PLP-dependent transferases"/>
    <property type="match status" value="1"/>
</dbReference>
<dbReference type="InterPro" id="IPR006224">
    <property type="entry name" value="PsdUridine_synth_RluA-like_CS"/>
</dbReference>
<dbReference type="InterPro" id="IPR015424">
    <property type="entry name" value="PyrdxlP-dep_Trfase"/>
</dbReference>
<evidence type="ECO:0000256" key="3">
    <source>
        <dbReference type="ARBA" id="ARBA00022898"/>
    </source>
</evidence>
<dbReference type="Gene3D" id="3.30.2350.10">
    <property type="entry name" value="Pseudouridine synthase"/>
    <property type="match status" value="1"/>
</dbReference>
<dbReference type="InterPro" id="IPR006145">
    <property type="entry name" value="PsdUridine_synth_RsuA/RluA"/>
</dbReference>
<dbReference type="InterPro" id="IPR002129">
    <property type="entry name" value="PyrdxlP-dep_de-COase"/>
</dbReference>
<reference evidence="5" key="1">
    <citation type="submission" date="2025-08" db="UniProtKB">
        <authorList>
            <consortium name="RefSeq"/>
        </authorList>
    </citation>
    <scope>IDENTIFICATION</scope>
</reference>
<sequence length="441" mass="49101">MSKKAELAAPPSAAYFGEPWPEFNDGLTYHDMVRPIDAGLTLIEFYSRKYKSSAPLQGWLQRIQNKQITVDSKVVTIPDTELSFWMSRAGTELVYHRLPWREPDAPYLLQVLFEDDYLIALNKPSGLQVLPGGLFQQRTVLTQLQWHVSKLTTSSSGCRKTHPVPVHRLGRGTSGILLCAKTKLAKSRLAAYFAEGTSVVEDKYTNSECKKMRKISKIYRALVSGVIDMDEVLIKQPIGTIKYPGVAKGLYVASPSGKPALSSVHVLERDLENKSTLVQVEIQSGRPHQIRIHLSFIGLPLIGDPLYVSGGQPKCFDPELMDESFEKDGGYQRPENPVPGDCGYNLHAHQIVLIHPITNENRCVNMIARLFSVPLEEETAIGVGTVSSSEAIMLAGLAFKKKRQNKRKAEGKSCDKPIIVTGANAHLLMFSTMERNYFFSI</sequence>
<comment type="cofactor">
    <cofactor evidence="2">
        <name>pyridoxal 5'-phosphate</name>
        <dbReference type="ChEBI" id="CHEBI:597326"/>
    </cofactor>
</comment>
<dbReference type="GO" id="GO:0016830">
    <property type="term" value="F:carbon-carbon lyase activity"/>
    <property type="evidence" value="ECO:0007669"/>
    <property type="project" value="InterPro"/>
</dbReference>
<dbReference type="STRING" id="4097.A0A1S4C340"/>
<protein>
    <submittedName>
        <fullName evidence="5">RNA pseudouridine synthase 5 isoform X1</fullName>
    </submittedName>
</protein>
<dbReference type="GO" id="GO:0003723">
    <property type="term" value="F:RNA binding"/>
    <property type="evidence" value="ECO:0007669"/>
    <property type="project" value="InterPro"/>
</dbReference>
<dbReference type="InterPro" id="IPR020103">
    <property type="entry name" value="PsdUridine_synth_cat_dom_sf"/>
</dbReference>